<dbReference type="PATRIC" id="fig|570156.3.peg.1138"/>
<sequence length="144" mass="16670">MKQLIISICLIFTFSCTDALSDDDKTYVSLDVIEMNVERVNDNLFRWLKFHPDSEFPCLRLEILEAGSNALIKRKNICNVYDEALKVTHDFKKLTFLDIYNLNVNSQTLTFDLELSLLGQNVVNMNCSIKIENTDFSPLECHRL</sequence>
<dbReference type="Proteomes" id="UP000050378">
    <property type="component" value="Unassembled WGS sequence"/>
</dbReference>
<gene>
    <name evidence="1" type="ORF">AOG27_16080</name>
</gene>
<evidence type="ECO:0008006" key="3">
    <source>
        <dbReference type="Google" id="ProtNLM"/>
    </source>
</evidence>
<dbReference type="STRING" id="570156.AOG27_16080"/>
<proteinExistence type="predicted"/>
<comment type="caution">
    <text evidence="1">The sequence shown here is derived from an EMBL/GenBank/DDBJ whole genome shotgun (WGS) entry which is preliminary data.</text>
</comment>
<reference evidence="1 2" key="1">
    <citation type="submission" date="2015-09" db="EMBL/GenBank/DDBJ databases">
        <title>Draft Genome Sequence of Pseudoalteromonas lipolytica UCD-48B.</title>
        <authorList>
            <person name="Krusor M."/>
            <person name="Coil D.A."/>
            <person name="Lang J.M."/>
            <person name="Eisen J.A."/>
            <person name="Alexiev A."/>
        </authorList>
    </citation>
    <scope>NUCLEOTIDE SEQUENCE [LARGE SCALE GENOMIC DNA]</scope>
    <source>
        <strain evidence="1 2">UCD-48B</strain>
    </source>
</reference>
<dbReference type="AlphaFoldDB" id="A0A0P7EGT3"/>
<name>A0A0P7EGT3_9GAMM</name>
<dbReference type="OrthoDB" id="6964604at2"/>
<evidence type="ECO:0000313" key="1">
    <source>
        <dbReference type="EMBL" id="KPM82500.1"/>
    </source>
</evidence>
<organism evidence="1 2">
    <name type="scientific">Pseudoalteromonas lipolytica</name>
    <dbReference type="NCBI Taxonomy" id="570156"/>
    <lineage>
        <taxon>Bacteria</taxon>
        <taxon>Pseudomonadati</taxon>
        <taxon>Pseudomonadota</taxon>
        <taxon>Gammaproteobacteria</taxon>
        <taxon>Alteromonadales</taxon>
        <taxon>Pseudoalteromonadaceae</taxon>
        <taxon>Pseudoalteromonas</taxon>
    </lineage>
</organism>
<dbReference type="EMBL" id="LJTC01000011">
    <property type="protein sequence ID" value="KPM82500.1"/>
    <property type="molecule type" value="Genomic_DNA"/>
</dbReference>
<accession>A0A0P7EGT3</accession>
<protein>
    <recommendedName>
        <fullName evidence="3">Lipoprotein</fullName>
    </recommendedName>
</protein>
<evidence type="ECO:0000313" key="2">
    <source>
        <dbReference type="Proteomes" id="UP000050378"/>
    </source>
</evidence>
<dbReference type="RefSeq" id="WP_054554025.1">
    <property type="nucleotide sequence ID" value="NZ_LJTC01000011.1"/>
</dbReference>
<dbReference type="PROSITE" id="PS51257">
    <property type="entry name" value="PROKAR_LIPOPROTEIN"/>
    <property type="match status" value="1"/>
</dbReference>